<comment type="function">
    <text evidence="16">Thiol-specific peroxidase that catalyzes the reduction of hydrogen peroxide and organic hydroperoxides to water and alcohols, respectively. Plays a role in cell protection against oxidative stress by detoxifying peroxides and as sensor of hydrogen peroxide-mediated signaling events. Might participate in the signaling cascades of growth factors and tumor necrosis factor-alpha by regulating the intracellular concentrations of H(2)O(2). Reduces an intramolecular disulfide bond in GDPD5 that gates the ability to GDPD5 to drive postmitotic motor neuron differentiation.</text>
</comment>
<evidence type="ECO:0000256" key="8">
    <source>
        <dbReference type="ARBA" id="ARBA00022843"/>
    </source>
</evidence>
<dbReference type="EMBL" id="CAJHUB010000757">
    <property type="protein sequence ID" value="CAD7684371.1"/>
    <property type="molecule type" value="Genomic_DNA"/>
</dbReference>
<dbReference type="GO" id="GO:0045454">
    <property type="term" value="P:cell redox homeostasis"/>
    <property type="evidence" value="ECO:0007669"/>
    <property type="project" value="TreeGrafter"/>
</dbReference>
<sequence length="268" mass="29873">MIVTERERERERGRDTGRGRSRLHAPGARCGIRSRVSRIAPWAKGRHQTAAPKDPISLGLDLRVVTHSKMSSGNAKIGHPAPNFKATAVMPDGQFKDLSLSDYKGKYVVFFFYPLDFTFVCPTEIIAFSDRAEEFKKLNCQVIGASVDSHFCHLAWINTPKKQGGLGPMNIPLVSDPKRTIAQDYGVLKADEGISFRGLFIIDDKGILRQITVNDLPVGRSVDETLRLVQAFQFTDKHGEVCPAGWKPGSDTIKPDVQKSKEYFSKQK</sequence>
<evidence type="ECO:0000256" key="10">
    <source>
        <dbReference type="ARBA" id="ARBA00022990"/>
    </source>
</evidence>
<comment type="subunit">
    <text evidence="17">Homodimer; disulfide-linked, upon oxidation. 5 homodimers assemble to form a ring-like decamer. Interacts with GDPD5; forms a mixed-disulfide with GDPD5. Interacts with SESN1 and SESN2. Interacts with FAM107A.</text>
</comment>
<feature type="compositionally biased region" description="Basic and acidic residues" evidence="19">
    <location>
        <begin position="253"/>
        <end position="268"/>
    </location>
</feature>
<keyword evidence="5" id="KW-1017">Isopeptide bond</keyword>
<comment type="similarity">
    <text evidence="2">Belongs to the peroxiredoxin family. AhpC/Prx1 subfamily.</text>
</comment>
<dbReference type="InterPro" id="IPR050217">
    <property type="entry name" value="Peroxiredoxin"/>
</dbReference>
<evidence type="ECO:0000259" key="20">
    <source>
        <dbReference type="PROSITE" id="PS51352"/>
    </source>
</evidence>
<evidence type="ECO:0000256" key="19">
    <source>
        <dbReference type="SAM" id="MobiDB-lite"/>
    </source>
</evidence>
<feature type="region of interest" description="Disordered" evidence="19">
    <location>
        <begin position="245"/>
        <end position="268"/>
    </location>
</feature>
<evidence type="ECO:0000256" key="9">
    <source>
        <dbReference type="ARBA" id="ARBA00022862"/>
    </source>
</evidence>
<evidence type="ECO:0000256" key="3">
    <source>
        <dbReference type="ARBA" id="ARBA00013017"/>
    </source>
</evidence>
<gene>
    <name evidence="21" type="ORF">NYPRO_LOCUS17164</name>
</gene>
<evidence type="ECO:0000256" key="2">
    <source>
        <dbReference type="ARBA" id="ARBA00009796"/>
    </source>
</evidence>
<dbReference type="GO" id="GO:0045321">
    <property type="term" value="P:leukocyte activation"/>
    <property type="evidence" value="ECO:0007669"/>
    <property type="project" value="TreeGrafter"/>
</dbReference>
<keyword evidence="7" id="KW-0575">Peroxidase</keyword>
<evidence type="ECO:0000256" key="4">
    <source>
        <dbReference type="ARBA" id="ARBA00022490"/>
    </source>
</evidence>
<dbReference type="InterPro" id="IPR036249">
    <property type="entry name" value="Thioredoxin-like_sf"/>
</dbReference>
<accession>A0A811Z6F0</accession>
<evidence type="ECO:0000256" key="15">
    <source>
        <dbReference type="ARBA" id="ARBA00042157"/>
    </source>
</evidence>
<evidence type="ECO:0000313" key="21">
    <source>
        <dbReference type="EMBL" id="CAD7684371.1"/>
    </source>
</evidence>
<name>A0A811Z6F0_NYCPR</name>
<keyword evidence="22" id="KW-1185">Reference proteome</keyword>
<evidence type="ECO:0000256" key="6">
    <source>
        <dbReference type="ARBA" id="ARBA00022553"/>
    </source>
</evidence>
<keyword evidence="8" id="KW-0832">Ubl conjugation</keyword>
<feature type="domain" description="Thioredoxin" evidence="20">
    <location>
        <begin position="75"/>
        <end position="234"/>
    </location>
</feature>
<dbReference type="GO" id="GO:0042744">
    <property type="term" value="P:hydrogen peroxide catabolic process"/>
    <property type="evidence" value="ECO:0007669"/>
    <property type="project" value="TreeGrafter"/>
</dbReference>
<dbReference type="InterPro" id="IPR000866">
    <property type="entry name" value="AhpC/TSA"/>
</dbReference>
<comment type="caution">
    <text evidence="21">The sequence shown here is derived from an EMBL/GenBank/DDBJ whole genome shotgun (WGS) entry which is preliminary data.</text>
</comment>
<organism evidence="21 22">
    <name type="scientific">Nyctereutes procyonoides</name>
    <name type="common">Raccoon dog</name>
    <name type="synonym">Canis procyonoides</name>
    <dbReference type="NCBI Taxonomy" id="34880"/>
    <lineage>
        <taxon>Eukaryota</taxon>
        <taxon>Metazoa</taxon>
        <taxon>Chordata</taxon>
        <taxon>Craniata</taxon>
        <taxon>Vertebrata</taxon>
        <taxon>Euteleostomi</taxon>
        <taxon>Mammalia</taxon>
        <taxon>Eutheria</taxon>
        <taxon>Laurasiatheria</taxon>
        <taxon>Carnivora</taxon>
        <taxon>Caniformia</taxon>
        <taxon>Canidae</taxon>
        <taxon>Nyctereutes</taxon>
    </lineage>
</organism>
<keyword evidence="12" id="KW-1015">Disulfide bond</keyword>
<evidence type="ECO:0000313" key="22">
    <source>
        <dbReference type="Proteomes" id="UP000645828"/>
    </source>
</evidence>
<dbReference type="EC" id="1.11.1.24" evidence="3"/>
<dbReference type="GO" id="GO:0019430">
    <property type="term" value="P:removal of superoxide radicals"/>
    <property type="evidence" value="ECO:0007669"/>
    <property type="project" value="TreeGrafter"/>
</dbReference>
<evidence type="ECO:0000256" key="7">
    <source>
        <dbReference type="ARBA" id="ARBA00022559"/>
    </source>
</evidence>
<dbReference type="InterPro" id="IPR013766">
    <property type="entry name" value="Thioredoxin_domain"/>
</dbReference>
<keyword evidence="10" id="KW-0007">Acetylation</keyword>
<dbReference type="AlphaFoldDB" id="A0A811Z6F0"/>
<proteinExistence type="inferred from homology"/>
<dbReference type="CDD" id="cd03015">
    <property type="entry name" value="PRX_Typ2cys"/>
    <property type="match status" value="1"/>
</dbReference>
<dbReference type="PROSITE" id="PS51352">
    <property type="entry name" value="THIOREDOXIN_2"/>
    <property type="match status" value="1"/>
</dbReference>
<feature type="region of interest" description="Disordered" evidence="19">
    <location>
        <begin position="1"/>
        <end position="27"/>
    </location>
</feature>
<evidence type="ECO:0000256" key="12">
    <source>
        <dbReference type="ARBA" id="ARBA00023157"/>
    </source>
</evidence>
<protein>
    <recommendedName>
        <fullName evidence="14">Peroxiredoxin-1</fullName>
        <ecNumber evidence="3">1.11.1.24</ecNumber>
    </recommendedName>
    <alternativeName>
        <fullName evidence="15">Thioredoxin-dependent peroxiredoxin 1</fullName>
    </alternativeName>
</protein>
<comment type="subcellular location">
    <subcellularLocation>
        <location evidence="1">Cytoplasm</location>
    </subcellularLocation>
</comment>
<dbReference type="FunFam" id="3.40.30.10:FF:000529">
    <property type="entry name" value="Peroxiredoxin 1"/>
    <property type="match status" value="1"/>
</dbReference>
<dbReference type="SUPFAM" id="SSF52833">
    <property type="entry name" value="Thioredoxin-like"/>
    <property type="match status" value="1"/>
</dbReference>
<dbReference type="Gene3D" id="3.40.30.10">
    <property type="entry name" value="Glutaredoxin"/>
    <property type="match status" value="1"/>
</dbReference>
<dbReference type="PANTHER" id="PTHR10681">
    <property type="entry name" value="THIOREDOXIN PEROXIDASE"/>
    <property type="match status" value="1"/>
</dbReference>
<comment type="catalytic activity">
    <reaction evidence="18">
        <text>a hydroperoxide + [thioredoxin]-dithiol = an alcohol + [thioredoxin]-disulfide + H2O</text>
        <dbReference type="Rhea" id="RHEA:62620"/>
        <dbReference type="Rhea" id="RHEA-COMP:10698"/>
        <dbReference type="Rhea" id="RHEA-COMP:10700"/>
        <dbReference type="ChEBI" id="CHEBI:15377"/>
        <dbReference type="ChEBI" id="CHEBI:29950"/>
        <dbReference type="ChEBI" id="CHEBI:30879"/>
        <dbReference type="ChEBI" id="CHEBI:35924"/>
        <dbReference type="ChEBI" id="CHEBI:50058"/>
        <dbReference type="EC" id="1.11.1.24"/>
    </reaction>
</comment>
<dbReference type="GO" id="GO:0005829">
    <property type="term" value="C:cytosol"/>
    <property type="evidence" value="ECO:0007669"/>
    <property type="project" value="TreeGrafter"/>
</dbReference>
<keyword evidence="6" id="KW-0597">Phosphoprotein</keyword>
<dbReference type="Pfam" id="PF10417">
    <property type="entry name" value="1-cysPrx_C"/>
    <property type="match status" value="1"/>
</dbReference>
<keyword evidence="13" id="KW-0676">Redox-active center</keyword>
<evidence type="ECO:0000256" key="5">
    <source>
        <dbReference type="ARBA" id="ARBA00022499"/>
    </source>
</evidence>
<evidence type="ECO:0000256" key="17">
    <source>
        <dbReference type="ARBA" id="ARBA00046955"/>
    </source>
</evidence>
<evidence type="ECO:0000256" key="16">
    <source>
        <dbReference type="ARBA" id="ARBA00045796"/>
    </source>
</evidence>
<keyword evidence="9" id="KW-0049">Antioxidant</keyword>
<dbReference type="GO" id="GO:0008379">
    <property type="term" value="F:thioredoxin peroxidase activity"/>
    <property type="evidence" value="ECO:0007669"/>
    <property type="project" value="TreeGrafter"/>
</dbReference>
<dbReference type="InterPro" id="IPR019479">
    <property type="entry name" value="Peroxiredoxin_C"/>
</dbReference>
<keyword evidence="4" id="KW-0963">Cytoplasm</keyword>
<dbReference type="PANTHER" id="PTHR10681:SF111">
    <property type="entry name" value="PEROXIREDOXIN-1"/>
    <property type="match status" value="1"/>
</dbReference>
<feature type="compositionally biased region" description="Basic and acidic residues" evidence="19">
    <location>
        <begin position="1"/>
        <end position="18"/>
    </location>
</feature>
<evidence type="ECO:0000256" key="13">
    <source>
        <dbReference type="ARBA" id="ARBA00023284"/>
    </source>
</evidence>
<evidence type="ECO:0000256" key="14">
    <source>
        <dbReference type="ARBA" id="ARBA00040771"/>
    </source>
</evidence>
<keyword evidence="11" id="KW-0560">Oxidoreductase</keyword>
<dbReference type="Pfam" id="PF00578">
    <property type="entry name" value="AhpC-TSA"/>
    <property type="match status" value="1"/>
</dbReference>
<evidence type="ECO:0000256" key="1">
    <source>
        <dbReference type="ARBA" id="ARBA00004496"/>
    </source>
</evidence>
<dbReference type="Proteomes" id="UP000645828">
    <property type="component" value="Unassembled WGS sequence"/>
</dbReference>
<reference evidence="21" key="1">
    <citation type="submission" date="2020-12" db="EMBL/GenBank/DDBJ databases">
        <authorList>
            <consortium name="Molecular Ecology Group"/>
        </authorList>
    </citation>
    <scope>NUCLEOTIDE SEQUENCE</scope>
    <source>
        <strain evidence="21">TBG_1078</strain>
    </source>
</reference>
<evidence type="ECO:0000256" key="18">
    <source>
        <dbReference type="ARBA" id="ARBA00049091"/>
    </source>
</evidence>
<evidence type="ECO:0000256" key="11">
    <source>
        <dbReference type="ARBA" id="ARBA00023002"/>
    </source>
</evidence>